<name>A0ABN3NCH2_9ACTN</name>
<comment type="caution">
    <text evidence="2">The sequence shown here is derived from an EMBL/GenBank/DDBJ whole genome shotgun (WGS) entry which is preliminary data.</text>
</comment>
<dbReference type="Proteomes" id="UP001499942">
    <property type="component" value="Unassembled WGS sequence"/>
</dbReference>
<feature type="chain" id="PRO_5045987384" evidence="1">
    <location>
        <begin position="20"/>
        <end position="373"/>
    </location>
</feature>
<accession>A0ABN3NCH2</accession>
<evidence type="ECO:0000256" key="1">
    <source>
        <dbReference type="SAM" id="SignalP"/>
    </source>
</evidence>
<reference evidence="2 3" key="1">
    <citation type="journal article" date="2019" name="Int. J. Syst. Evol. Microbiol.">
        <title>The Global Catalogue of Microorganisms (GCM) 10K type strain sequencing project: providing services to taxonomists for standard genome sequencing and annotation.</title>
        <authorList>
            <consortium name="The Broad Institute Genomics Platform"/>
            <consortium name="The Broad Institute Genome Sequencing Center for Infectious Disease"/>
            <person name="Wu L."/>
            <person name="Ma J."/>
        </authorList>
    </citation>
    <scope>NUCLEOTIDE SEQUENCE [LARGE SCALE GENOMIC DNA]</scope>
    <source>
        <strain evidence="2 3">JCM 5062</strain>
    </source>
</reference>
<evidence type="ECO:0000313" key="3">
    <source>
        <dbReference type="Proteomes" id="UP001499942"/>
    </source>
</evidence>
<dbReference type="EMBL" id="BAAASR010000052">
    <property type="protein sequence ID" value="GAA2518944.1"/>
    <property type="molecule type" value="Genomic_DNA"/>
</dbReference>
<organism evidence="2 3">
    <name type="scientific">Streptomyces gobitricini</name>
    <dbReference type="NCBI Taxonomy" id="68211"/>
    <lineage>
        <taxon>Bacteria</taxon>
        <taxon>Bacillati</taxon>
        <taxon>Actinomycetota</taxon>
        <taxon>Actinomycetes</taxon>
        <taxon>Kitasatosporales</taxon>
        <taxon>Streptomycetaceae</taxon>
        <taxon>Streptomyces</taxon>
    </lineage>
</organism>
<sequence>MAVLALFASQLTAAASAQAAAQPLPGGKANWVVSVGHMDTAGSNNYRNWVRLGYYVFANDGTVTTSYWNWAQRDQPKRVDAMTADCGGNVPTCAVRTVEGFAGSPTGGFRGTYTYATDGRLVVTWSKDASGAALNSPLTERWNLESGLANGAAARMTSPTFYGAYGNNVQVPASGEFSSYTANFGIGYGSNASLDRETRATMDQLVNDPRYNAQSYKGAFVVAKASSSDPATRVGIVGREGSGGTWTFGGTSNPWKLCSGGSCMGWLQPNTSCAGTDKDRVRYIAEIGGGRRNTEEYWCQSLAQGQPCYKYNSHPRPMLQIIDDSGKFQGWVGVEAFTHVDTKTGLPDSSWVEGYWGIFDNVSSALQPRLPVT</sequence>
<gene>
    <name evidence="2" type="ORF">GCM10010393_59930</name>
</gene>
<proteinExistence type="predicted"/>
<evidence type="ECO:0000313" key="2">
    <source>
        <dbReference type="EMBL" id="GAA2518944.1"/>
    </source>
</evidence>
<protein>
    <submittedName>
        <fullName evidence="2">Uncharacterized protein</fullName>
    </submittedName>
</protein>
<keyword evidence="3" id="KW-1185">Reference proteome</keyword>
<feature type="signal peptide" evidence="1">
    <location>
        <begin position="1"/>
        <end position="19"/>
    </location>
</feature>
<keyword evidence="1" id="KW-0732">Signal</keyword>